<organism evidence="3 4">
    <name type="scientific">Candidatus Pullichristensenella excrementigallinarum</name>
    <dbReference type="NCBI Taxonomy" id="2840907"/>
    <lineage>
        <taxon>Bacteria</taxon>
        <taxon>Bacillati</taxon>
        <taxon>Bacillota</taxon>
        <taxon>Clostridia</taxon>
        <taxon>Candidatus Pullichristensenella</taxon>
    </lineage>
</organism>
<dbReference type="EMBL" id="DVMU01000047">
    <property type="protein sequence ID" value="HIU33317.1"/>
    <property type="molecule type" value="Genomic_DNA"/>
</dbReference>
<dbReference type="SUPFAM" id="SSF52540">
    <property type="entry name" value="P-loop containing nucleoside triphosphate hydrolases"/>
    <property type="match status" value="1"/>
</dbReference>
<gene>
    <name evidence="3" type="ORF">IAB02_02015</name>
</gene>
<accession>A0A9D1I9T5</accession>
<dbReference type="Proteomes" id="UP000824072">
    <property type="component" value="Unassembled WGS sequence"/>
</dbReference>
<dbReference type="Gene3D" id="3.40.50.300">
    <property type="entry name" value="P-loop containing nucleotide triphosphate hydrolases"/>
    <property type="match status" value="1"/>
</dbReference>
<keyword evidence="2 3" id="KW-0067">ATP-binding</keyword>
<evidence type="ECO:0000256" key="1">
    <source>
        <dbReference type="ARBA" id="ARBA00022741"/>
    </source>
</evidence>
<dbReference type="PANTHER" id="PTHR43158">
    <property type="entry name" value="SKFA PEPTIDE EXPORT ATP-BINDING PROTEIN SKFE"/>
    <property type="match status" value="1"/>
</dbReference>
<dbReference type="AlphaFoldDB" id="A0A9D1I9T5"/>
<name>A0A9D1I9T5_9FIRM</name>
<dbReference type="PANTHER" id="PTHR43158:SF1">
    <property type="entry name" value="ABC TRANSPORTER, ATP-BINDING PROTEIN"/>
    <property type="match status" value="1"/>
</dbReference>
<sequence>RNMSSGMTAKLKLALIFSRDSRVSMLDEPLNGIDIIARERTLHLIEENHTSDRVLIVSSHLVDELESMIDYAVFMREGEVVLSGPVPALREEHGASIVDIYRSIYGESGEKANG</sequence>
<proteinExistence type="predicted"/>
<evidence type="ECO:0000313" key="3">
    <source>
        <dbReference type="EMBL" id="HIU33317.1"/>
    </source>
</evidence>
<comment type="caution">
    <text evidence="3">The sequence shown here is derived from an EMBL/GenBank/DDBJ whole genome shotgun (WGS) entry which is preliminary data.</text>
</comment>
<reference evidence="3" key="1">
    <citation type="submission" date="2020-10" db="EMBL/GenBank/DDBJ databases">
        <authorList>
            <person name="Gilroy R."/>
        </authorList>
    </citation>
    <scope>NUCLEOTIDE SEQUENCE</scope>
    <source>
        <strain evidence="3">ChiHcec3-11533</strain>
    </source>
</reference>
<keyword evidence="1" id="KW-0547">Nucleotide-binding</keyword>
<dbReference type="InterPro" id="IPR027417">
    <property type="entry name" value="P-loop_NTPase"/>
</dbReference>
<evidence type="ECO:0000313" key="4">
    <source>
        <dbReference type="Proteomes" id="UP000824072"/>
    </source>
</evidence>
<feature type="non-terminal residue" evidence="3">
    <location>
        <position position="1"/>
    </location>
</feature>
<reference evidence="3" key="2">
    <citation type="journal article" date="2021" name="PeerJ">
        <title>Extensive microbial diversity within the chicken gut microbiome revealed by metagenomics and culture.</title>
        <authorList>
            <person name="Gilroy R."/>
            <person name="Ravi A."/>
            <person name="Getino M."/>
            <person name="Pursley I."/>
            <person name="Horton D.L."/>
            <person name="Alikhan N.F."/>
            <person name="Baker D."/>
            <person name="Gharbi K."/>
            <person name="Hall N."/>
            <person name="Watson M."/>
            <person name="Adriaenssens E.M."/>
            <person name="Foster-Nyarko E."/>
            <person name="Jarju S."/>
            <person name="Secka A."/>
            <person name="Antonio M."/>
            <person name="Oren A."/>
            <person name="Chaudhuri R.R."/>
            <person name="La Ragione R."/>
            <person name="Hildebrand F."/>
            <person name="Pallen M.J."/>
        </authorList>
    </citation>
    <scope>NUCLEOTIDE SEQUENCE</scope>
    <source>
        <strain evidence="3">ChiHcec3-11533</strain>
    </source>
</reference>
<evidence type="ECO:0000256" key="2">
    <source>
        <dbReference type="ARBA" id="ARBA00022840"/>
    </source>
</evidence>
<dbReference type="GO" id="GO:0005524">
    <property type="term" value="F:ATP binding"/>
    <property type="evidence" value="ECO:0007669"/>
    <property type="project" value="UniProtKB-KW"/>
</dbReference>
<protein>
    <submittedName>
        <fullName evidence="3">ABC transporter ATP-binding protein</fullName>
    </submittedName>
</protein>